<reference evidence="3 4" key="1">
    <citation type="submission" date="2005-11" db="EMBL/GenBank/DDBJ databases">
        <title>The complete genome sequence of Lawsonia intracellularis: the causative agent of proliferative enteropathy.</title>
        <authorList>
            <person name="Kaur K."/>
            <person name="Zhang Q."/>
            <person name="Beckler D."/>
            <person name="Munir S."/>
            <person name="Li L."/>
            <person name="Kinsley K."/>
            <person name="Herron L."/>
            <person name="Peterson A."/>
            <person name="May B."/>
            <person name="Singh S."/>
            <person name="Gebhart C."/>
            <person name="Kapur V."/>
        </authorList>
    </citation>
    <scope>NUCLEOTIDE SEQUENCE [LARGE SCALE GENOMIC DNA]</scope>
    <source>
        <strain evidence="3 4">PHE/MN1-00</strain>
    </source>
</reference>
<protein>
    <recommendedName>
        <fullName evidence="2">VWFA domain-containing protein</fullName>
    </recommendedName>
</protein>
<organism evidence="3 4">
    <name type="scientific">Lawsonia intracellularis (strain PHE/MN1-00)</name>
    <dbReference type="NCBI Taxonomy" id="363253"/>
    <lineage>
        <taxon>Bacteria</taxon>
        <taxon>Pseudomonadati</taxon>
        <taxon>Thermodesulfobacteriota</taxon>
        <taxon>Desulfovibrionia</taxon>
        <taxon>Desulfovibrionales</taxon>
        <taxon>Desulfovibrionaceae</taxon>
        <taxon>Lawsonia</taxon>
    </lineage>
</organism>
<dbReference type="eggNOG" id="COG4547">
    <property type="taxonomic scope" value="Bacteria"/>
</dbReference>
<keyword evidence="4" id="KW-1185">Reference proteome</keyword>
<name>Q1MRY3_LAWIP</name>
<dbReference type="SMART" id="SM00327">
    <property type="entry name" value="VWA"/>
    <property type="match status" value="1"/>
</dbReference>
<evidence type="ECO:0000313" key="4">
    <source>
        <dbReference type="Proteomes" id="UP000002430"/>
    </source>
</evidence>
<proteinExistence type="predicted"/>
<dbReference type="InterPro" id="IPR036465">
    <property type="entry name" value="vWFA_dom_sf"/>
</dbReference>
<dbReference type="Gene3D" id="3.40.50.410">
    <property type="entry name" value="von Willebrand factor, type A domain"/>
    <property type="match status" value="1"/>
</dbReference>
<feature type="region of interest" description="Disordered" evidence="1">
    <location>
        <begin position="210"/>
        <end position="244"/>
    </location>
</feature>
<dbReference type="PANTHER" id="PTHR41248">
    <property type="entry name" value="NORD PROTEIN"/>
    <property type="match status" value="1"/>
</dbReference>
<accession>Q1MRY3</accession>
<evidence type="ECO:0000313" key="3">
    <source>
        <dbReference type="EMBL" id="CAJ54243.1"/>
    </source>
</evidence>
<dbReference type="STRING" id="363253.LI0187"/>
<gene>
    <name evidence="3" type="ordered locus">LI0187</name>
</gene>
<feature type="compositionally biased region" description="Polar residues" evidence="1">
    <location>
        <begin position="214"/>
        <end position="229"/>
    </location>
</feature>
<dbReference type="InterPro" id="IPR002035">
    <property type="entry name" value="VWF_A"/>
</dbReference>
<evidence type="ECO:0000259" key="2">
    <source>
        <dbReference type="PROSITE" id="PS50234"/>
    </source>
</evidence>
<dbReference type="PROSITE" id="PS50234">
    <property type="entry name" value="VWFA"/>
    <property type="match status" value="1"/>
</dbReference>
<sequence length="530" mass="58413">MSVTMKAMPLVASMLGNKLGVKVVIGSSDTACTNGDTIFLPPLPVDDEGVLYPLVSGFIDHEAAHIRHTDLGVLNGKRLTPVEKYLWNAIEDWRVEHEIIKRYPGCHEHFIWLIRHFFLKDTEEEKAGENDSPAFSVLNYVLLTLRSWDVPELVRNCELEANIMQKYWPGLRSSIDAIMRDIPARCRSTQDSLDFAQDILRLIEQEVQKEQKSTESPVVSPSITAQDNSEQTQQEPQTGGEEQPLQDLLQATEEEMPTSMGKQLSDMISGQCSPQQHKGMSVAVTGKLLTAELPDALIMEAQAISRALRTKLQGLLQSQILRRSSPSRHGKLCGHGLYRIAVHDPRLFMKTESVTGIDTAVHILLDISGSMTSCIELAGAACYSVALALAAIPGISVGVSAFPADYKEDVAATVYPLLRHGKRITNSFAAEAHGSTPMTEALWWVLGMLSTRPEHRKIVFVVTDGYPDDPETAKETIAVAKRMGIEVLGIGIDAPAIISMIPGSENITDIRELAPAMFRLLQQIMTEKGR</sequence>
<feature type="domain" description="VWFA" evidence="2">
    <location>
        <begin position="360"/>
        <end position="514"/>
    </location>
</feature>
<evidence type="ECO:0000256" key="1">
    <source>
        <dbReference type="SAM" id="MobiDB-lite"/>
    </source>
</evidence>
<dbReference type="SUPFAM" id="SSF53300">
    <property type="entry name" value="vWA-like"/>
    <property type="match status" value="1"/>
</dbReference>
<dbReference type="RefSeq" id="WP_011526269.1">
    <property type="nucleotide sequence ID" value="NC_008011.1"/>
</dbReference>
<dbReference type="KEGG" id="lip:LI0187"/>
<feature type="compositionally biased region" description="Low complexity" evidence="1">
    <location>
        <begin position="230"/>
        <end position="243"/>
    </location>
</feature>
<dbReference type="Pfam" id="PF00092">
    <property type="entry name" value="VWA"/>
    <property type="match status" value="1"/>
</dbReference>
<dbReference type="EMBL" id="AM180252">
    <property type="protein sequence ID" value="CAJ54243.1"/>
    <property type="molecule type" value="Genomic_DNA"/>
</dbReference>
<dbReference type="Proteomes" id="UP000002430">
    <property type="component" value="Chromosome"/>
</dbReference>
<dbReference type="InterPro" id="IPR051928">
    <property type="entry name" value="NorD/CobT"/>
</dbReference>
<dbReference type="AlphaFoldDB" id="Q1MRY3"/>
<dbReference type="OrthoDB" id="5429046at2"/>
<dbReference type="HOGENOM" id="CLU_024864_0_0_7"/>
<dbReference type="PANTHER" id="PTHR41248:SF1">
    <property type="entry name" value="NORD PROTEIN"/>
    <property type="match status" value="1"/>
</dbReference>